<keyword evidence="8 11" id="KW-0131">Cell cycle</keyword>
<evidence type="ECO:0000256" key="10">
    <source>
        <dbReference type="ARBA" id="ARBA00037880"/>
    </source>
</evidence>
<evidence type="ECO:0000256" key="2">
    <source>
        <dbReference type="ARBA" id="ARBA00022490"/>
    </source>
</evidence>
<reference evidence="14 16" key="2">
    <citation type="submission" date="2016-10" db="EMBL/GenBank/DDBJ databases">
        <authorList>
            <person name="de Groot N.N."/>
        </authorList>
    </citation>
    <scope>NUCLEOTIDE SEQUENCE [LARGE SCALE GENOMIC DNA]</scope>
    <source>
        <strain evidence="14 16">DSM 381</strain>
    </source>
</reference>
<keyword evidence="7 11" id="KW-0326">Glycosidase</keyword>
<evidence type="ECO:0000256" key="5">
    <source>
        <dbReference type="ARBA" id="ARBA00022960"/>
    </source>
</evidence>
<comment type="function">
    <text evidence="11">Plays a role in peptidoglycan recycling by cleaving the terminal beta-1,4-linked N-acetylglucosamine (GlcNAc) from peptide-linked peptidoglycan fragments, giving rise to free GlcNAc, anhydro-N-acetylmuramic acid and anhydro-N-acetylmuramic acid-linked peptides.</text>
</comment>
<evidence type="ECO:0000256" key="11">
    <source>
        <dbReference type="HAMAP-Rule" id="MF_00364"/>
    </source>
</evidence>
<feature type="site" description="Important for catalytic activity" evidence="11">
    <location>
        <position position="172"/>
    </location>
</feature>
<dbReference type="InterPro" id="IPR022956">
    <property type="entry name" value="Beta_hexosaminidase_bac"/>
</dbReference>
<dbReference type="RefSeq" id="WP_090938550.1">
    <property type="nucleotide sequence ID" value="NZ_FOKJ01000021.1"/>
</dbReference>
<dbReference type="Gene3D" id="3.20.20.300">
    <property type="entry name" value="Glycoside hydrolase, family 3, N-terminal domain"/>
    <property type="match status" value="1"/>
</dbReference>
<comment type="subcellular location">
    <subcellularLocation>
        <location evidence="11">Cytoplasm</location>
    </subcellularLocation>
</comment>
<dbReference type="PROSITE" id="PS00775">
    <property type="entry name" value="GLYCOSYL_HYDROL_F3"/>
    <property type="match status" value="1"/>
</dbReference>
<keyword evidence="3 11" id="KW-0132">Cell division</keyword>
<evidence type="ECO:0000256" key="6">
    <source>
        <dbReference type="ARBA" id="ARBA00022984"/>
    </source>
</evidence>
<dbReference type="GO" id="GO:0009254">
    <property type="term" value="P:peptidoglycan turnover"/>
    <property type="evidence" value="ECO:0007669"/>
    <property type="project" value="UniProtKB-UniRule"/>
</dbReference>
<dbReference type="GO" id="GO:0005975">
    <property type="term" value="P:carbohydrate metabolic process"/>
    <property type="evidence" value="ECO:0007669"/>
    <property type="project" value="InterPro"/>
</dbReference>
<dbReference type="GO" id="GO:0004563">
    <property type="term" value="F:beta-N-acetylhexosaminidase activity"/>
    <property type="evidence" value="ECO:0007669"/>
    <property type="project" value="UniProtKB-UniRule"/>
</dbReference>
<keyword evidence="4 11" id="KW-0378">Hydrolase</keyword>
<dbReference type="NCBIfam" id="NF003740">
    <property type="entry name" value="PRK05337.1"/>
    <property type="match status" value="1"/>
</dbReference>
<dbReference type="GO" id="GO:0008360">
    <property type="term" value="P:regulation of cell shape"/>
    <property type="evidence" value="ECO:0007669"/>
    <property type="project" value="UniProtKB-KW"/>
</dbReference>
<reference evidence="13 15" key="1">
    <citation type="submission" date="2016-10" db="EMBL/GenBank/DDBJ databases">
        <authorList>
            <person name="Varghese N."/>
            <person name="Submissions S."/>
        </authorList>
    </citation>
    <scope>NUCLEOTIDE SEQUENCE [LARGE SCALE GENOMIC DNA]</scope>
    <source>
        <strain evidence="13 15">DSM 282</strain>
    </source>
</reference>
<dbReference type="PANTHER" id="PTHR30480:SF13">
    <property type="entry name" value="BETA-HEXOSAMINIDASE"/>
    <property type="match status" value="1"/>
</dbReference>
<dbReference type="GO" id="GO:0051301">
    <property type="term" value="P:cell division"/>
    <property type="evidence" value="ECO:0007669"/>
    <property type="project" value="UniProtKB-KW"/>
</dbReference>
<keyword evidence="6 11" id="KW-0573">Peptidoglycan synthesis</keyword>
<dbReference type="InterPro" id="IPR050226">
    <property type="entry name" value="NagZ_Beta-hexosaminidase"/>
</dbReference>
<dbReference type="Pfam" id="PF00933">
    <property type="entry name" value="Glyco_hydro_3"/>
    <property type="match status" value="1"/>
</dbReference>
<evidence type="ECO:0000313" key="13">
    <source>
        <dbReference type="EMBL" id="SFB16429.1"/>
    </source>
</evidence>
<dbReference type="PANTHER" id="PTHR30480">
    <property type="entry name" value="BETA-HEXOSAMINIDASE-RELATED"/>
    <property type="match status" value="1"/>
</dbReference>
<feature type="domain" description="Glycoside hydrolase family 3 N-terminal" evidence="12">
    <location>
        <begin position="15"/>
        <end position="281"/>
    </location>
</feature>
<feature type="binding site" evidence="11">
    <location>
        <position position="70"/>
    </location>
    <ligand>
        <name>substrate</name>
    </ligand>
</feature>
<comment type="pathway">
    <text evidence="10 11">Cell wall biogenesis; peptidoglycan recycling.</text>
</comment>
<comment type="similarity">
    <text evidence="11">Belongs to the glycosyl hydrolase 3 family. NagZ subfamily.</text>
</comment>
<keyword evidence="2 11" id="KW-0963">Cytoplasm</keyword>
<dbReference type="EMBL" id="FOSX01000022">
    <property type="protein sequence ID" value="SFK76491.1"/>
    <property type="molecule type" value="Genomic_DNA"/>
</dbReference>
<dbReference type="EMBL" id="FOKJ01000021">
    <property type="protein sequence ID" value="SFB16429.1"/>
    <property type="molecule type" value="Genomic_DNA"/>
</dbReference>
<proteinExistence type="inferred from homology"/>
<keyword evidence="9 11" id="KW-0961">Cell wall biogenesis/degradation</keyword>
<evidence type="ECO:0000313" key="14">
    <source>
        <dbReference type="EMBL" id="SFK76491.1"/>
    </source>
</evidence>
<evidence type="ECO:0000256" key="1">
    <source>
        <dbReference type="ARBA" id="ARBA00001231"/>
    </source>
</evidence>
<dbReference type="Proteomes" id="UP000199579">
    <property type="component" value="Unassembled WGS sequence"/>
</dbReference>
<evidence type="ECO:0000256" key="3">
    <source>
        <dbReference type="ARBA" id="ARBA00022618"/>
    </source>
</evidence>
<comment type="catalytic activity">
    <reaction evidence="1 11">
        <text>Hydrolysis of terminal non-reducing N-acetyl-D-hexosamine residues in N-acetyl-beta-D-hexosaminides.</text>
        <dbReference type="EC" id="3.2.1.52"/>
    </reaction>
</comment>
<keyword evidence="5 11" id="KW-0133">Cell shape</keyword>
<protein>
    <recommendedName>
        <fullName evidence="11">Beta-hexosaminidase</fullName>
        <ecNumber evidence="11">3.2.1.52</ecNumber>
    </recommendedName>
    <alternativeName>
        <fullName evidence="11">Beta-N-acetylhexosaminidase</fullName>
    </alternativeName>
    <alternativeName>
        <fullName evidence="11">N-acetyl-beta-glucosaminidase</fullName>
    </alternativeName>
</protein>
<feature type="active site" description="Proton donor/acceptor" evidence="11">
    <location>
        <position position="174"/>
    </location>
</feature>
<gene>
    <name evidence="11" type="primary">nagZ</name>
    <name evidence="13" type="ORF">SAMN04244571_01629</name>
    <name evidence="14" type="ORF">SAMN04244574_01791</name>
</gene>
<dbReference type="AlphaFoldDB" id="A0A1I4C8V0"/>
<evidence type="ECO:0000313" key="16">
    <source>
        <dbReference type="Proteomes" id="UP000199579"/>
    </source>
</evidence>
<dbReference type="InterPro" id="IPR036962">
    <property type="entry name" value="Glyco_hydro_3_N_sf"/>
</dbReference>
<dbReference type="InterPro" id="IPR019800">
    <property type="entry name" value="Glyco_hydro_3_AS"/>
</dbReference>
<feature type="binding site" evidence="11">
    <location>
        <position position="131"/>
    </location>
    <ligand>
        <name>substrate</name>
    </ligand>
</feature>
<dbReference type="SUPFAM" id="SSF51445">
    <property type="entry name" value="(Trans)glycosidases"/>
    <property type="match status" value="1"/>
</dbReference>
<evidence type="ECO:0000313" key="15">
    <source>
        <dbReference type="Proteomes" id="UP000198861"/>
    </source>
</evidence>
<feature type="binding site" evidence="11">
    <location>
        <begin position="161"/>
        <end position="162"/>
    </location>
    <ligand>
        <name>substrate</name>
    </ligand>
</feature>
<feature type="active site" description="Nucleophile" evidence="11">
    <location>
        <position position="244"/>
    </location>
</feature>
<dbReference type="InterPro" id="IPR017853">
    <property type="entry name" value="GH"/>
</dbReference>
<dbReference type="InterPro" id="IPR001764">
    <property type="entry name" value="Glyco_hydro_3_N"/>
</dbReference>
<evidence type="ECO:0000256" key="7">
    <source>
        <dbReference type="ARBA" id="ARBA00023295"/>
    </source>
</evidence>
<organism evidence="14 16">
    <name type="scientific">Azotobacter beijerinckii</name>
    <dbReference type="NCBI Taxonomy" id="170623"/>
    <lineage>
        <taxon>Bacteria</taxon>
        <taxon>Pseudomonadati</taxon>
        <taxon>Pseudomonadota</taxon>
        <taxon>Gammaproteobacteria</taxon>
        <taxon>Pseudomonadales</taxon>
        <taxon>Pseudomonadaceae</taxon>
        <taxon>Azotobacter</taxon>
    </lineage>
</organism>
<dbReference type="Proteomes" id="UP000198861">
    <property type="component" value="Unassembled WGS sequence"/>
</dbReference>
<keyword evidence="15" id="KW-1185">Reference proteome</keyword>
<dbReference type="UniPathway" id="UPA00544"/>
<evidence type="ECO:0000256" key="9">
    <source>
        <dbReference type="ARBA" id="ARBA00023316"/>
    </source>
</evidence>
<name>A0A1I4C8V0_9GAMM</name>
<evidence type="ECO:0000256" key="4">
    <source>
        <dbReference type="ARBA" id="ARBA00022801"/>
    </source>
</evidence>
<dbReference type="GO" id="GO:0005737">
    <property type="term" value="C:cytoplasm"/>
    <property type="evidence" value="ECO:0007669"/>
    <property type="project" value="UniProtKB-SubCell"/>
</dbReference>
<dbReference type="HAMAP" id="MF_00364">
    <property type="entry name" value="NagZ"/>
    <property type="match status" value="1"/>
</dbReference>
<evidence type="ECO:0000256" key="8">
    <source>
        <dbReference type="ARBA" id="ARBA00023306"/>
    </source>
</evidence>
<dbReference type="FunFam" id="3.20.20.300:FF:000001">
    <property type="entry name" value="Beta-hexosaminidase"/>
    <property type="match status" value="1"/>
</dbReference>
<evidence type="ECO:0000259" key="12">
    <source>
        <dbReference type="Pfam" id="PF00933"/>
    </source>
</evidence>
<dbReference type="EC" id="3.2.1.52" evidence="11"/>
<sequence>MQGSLMLDIAGTWLTAEDRRLLRQPEVGGLILFARNIEHPVQVRELCAAIRAVRPDLLLAVDQEGGRVQRLRQGFVRLPAMGALAGHDEAERLAEACGWLMASEVLAAGLDFSFAPVLDLDHGRSAVIGSRAFGGDPLAVVQLAGAFIRGMHAAGMAATGKHFPGHGWAEADSHVAIPTDERSLEAIRTQDLLPFQRLGGQLDALMPAHVIYPQVDAQPAGFSRRWLQDILRGELGFDGVVFSDDLSMAGAQVAGDAAARIEAALAAGCDMGLVCNDRAAAELALSALQRLGAKPAPRLARMRRRAFPGLDYKQNPRWLRALERLREARLID</sequence>
<accession>A0A1I4C8V0</accession>
<dbReference type="GO" id="GO:0071555">
    <property type="term" value="P:cell wall organization"/>
    <property type="evidence" value="ECO:0007669"/>
    <property type="project" value="UniProtKB-KW"/>
</dbReference>
<dbReference type="GO" id="GO:0009252">
    <property type="term" value="P:peptidoglycan biosynthetic process"/>
    <property type="evidence" value="ECO:0007669"/>
    <property type="project" value="UniProtKB-KW"/>
</dbReference>
<feature type="binding site" evidence="11">
    <location>
        <position position="62"/>
    </location>
    <ligand>
        <name>substrate</name>
    </ligand>
</feature>